<reference evidence="4" key="1">
    <citation type="journal article" date="2019" name="Int. J. Syst. Evol. Microbiol.">
        <title>The Global Catalogue of Microorganisms (GCM) 10K type strain sequencing project: providing services to taxonomists for standard genome sequencing and annotation.</title>
        <authorList>
            <consortium name="The Broad Institute Genomics Platform"/>
            <consortium name="The Broad Institute Genome Sequencing Center for Infectious Disease"/>
            <person name="Wu L."/>
            <person name="Ma J."/>
        </authorList>
    </citation>
    <scope>NUCLEOTIDE SEQUENCE [LARGE SCALE GENOMIC DNA]</scope>
    <source>
        <strain evidence="4">JCM 4087</strain>
    </source>
</reference>
<evidence type="ECO:0000313" key="4">
    <source>
        <dbReference type="Proteomes" id="UP001501102"/>
    </source>
</evidence>
<proteinExistence type="predicted"/>
<feature type="compositionally biased region" description="Basic and acidic residues" evidence="1">
    <location>
        <begin position="20"/>
        <end position="35"/>
    </location>
</feature>
<feature type="region of interest" description="Disordered" evidence="1">
    <location>
        <begin position="95"/>
        <end position="139"/>
    </location>
</feature>
<protein>
    <recommendedName>
        <fullName evidence="2">PPIase cyclophilin-type domain-containing protein</fullName>
    </recommendedName>
</protein>
<evidence type="ECO:0000256" key="1">
    <source>
        <dbReference type="SAM" id="MobiDB-lite"/>
    </source>
</evidence>
<dbReference type="Gene3D" id="2.40.100.10">
    <property type="entry name" value="Cyclophilin-like"/>
    <property type="match status" value="1"/>
</dbReference>
<feature type="compositionally biased region" description="Basic residues" evidence="1">
    <location>
        <begin position="1"/>
        <end position="10"/>
    </location>
</feature>
<dbReference type="SUPFAM" id="SSF50891">
    <property type="entry name" value="Cyclophilin-like"/>
    <property type="match status" value="1"/>
</dbReference>
<dbReference type="InterPro" id="IPR002130">
    <property type="entry name" value="Cyclophilin-type_PPIase_dom"/>
</dbReference>
<comment type="caution">
    <text evidence="3">The sequence shown here is derived from an EMBL/GenBank/DDBJ whole genome shotgun (WGS) entry which is preliminary data.</text>
</comment>
<dbReference type="Proteomes" id="UP001501102">
    <property type="component" value="Unassembled WGS sequence"/>
</dbReference>
<accession>A0ABP6J285</accession>
<dbReference type="InterPro" id="IPR029000">
    <property type="entry name" value="Cyclophilin-like_dom_sf"/>
</dbReference>
<gene>
    <name evidence="3" type="ORF">GCM10020221_12530</name>
</gene>
<feature type="region of interest" description="Disordered" evidence="1">
    <location>
        <begin position="1"/>
        <end position="35"/>
    </location>
</feature>
<evidence type="ECO:0000259" key="2">
    <source>
        <dbReference type="PROSITE" id="PS50072"/>
    </source>
</evidence>
<dbReference type="Pfam" id="PF00160">
    <property type="entry name" value="Pro_isomerase"/>
    <property type="match status" value="1"/>
</dbReference>
<organism evidence="3 4">
    <name type="scientific">Streptomyces thioluteus</name>
    <dbReference type="NCBI Taxonomy" id="66431"/>
    <lineage>
        <taxon>Bacteria</taxon>
        <taxon>Bacillati</taxon>
        <taxon>Actinomycetota</taxon>
        <taxon>Actinomycetes</taxon>
        <taxon>Kitasatosporales</taxon>
        <taxon>Streptomycetaceae</taxon>
        <taxon>Streptomyces</taxon>
    </lineage>
</organism>
<name>A0ABP6J285_STRTU</name>
<evidence type="ECO:0000313" key="3">
    <source>
        <dbReference type="EMBL" id="GAA2917822.1"/>
    </source>
</evidence>
<keyword evidence="4" id="KW-1185">Reference proteome</keyword>
<sequence length="207" mass="22242">MRRPAGHRPGRSPGYTLAEENLKDPALKEPSTREMKKAGMKIYPAGMVAMAKTQAPHSTGSQFFLVYKDSPLPPQYTPLGTIGAEGMKTLKKIADAGVQGGGPDGPPNATASSTRRRSPSPEPGAAFRTRGRRAKFRSRDTDSRAAVRLCWRCAGCLLPAAARHPDSTNRQSMDQAAGPGGARPCRDNCGRCTRAANRPRHHVEEAL</sequence>
<feature type="domain" description="PPIase cyclophilin-type" evidence="2">
    <location>
        <begin position="1"/>
        <end position="106"/>
    </location>
</feature>
<feature type="region of interest" description="Disordered" evidence="1">
    <location>
        <begin position="162"/>
        <end position="207"/>
    </location>
</feature>
<dbReference type="EMBL" id="BAAAXZ010000045">
    <property type="protein sequence ID" value="GAA2917822.1"/>
    <property type="molecule type" value="Genomic_DNA"/>
</dbReference>
<dbReference type="PROSITE" id="PS50072">
    <property type="entry name" value="CSA_PPIASE_2"/>
    <property type="match status" value="1"/>
</dbReference>